<dbReference type="PANTHER" id="PTHR43178">
    <property type="entry name" value="DIHYDROLIPOAMIDE ACETYLTRANSFERASE COMPONENT OF PYRUVATE DEHYDROGENASE COMPLEX"/>
    <property type="match status" value="1"/>
</dbReference>
<proteinExistence type="inferred from homology"/>
<feature type="domain" description="Peripheral subunit-binding (PSBD)" evidence="9">
    <location>
        <begin position="127"/>
        <end position="164"/>
    </location>
</feature>
<dbReference type="OrthoDB" id="9805770at2"/>
<evidence type="ECO:0000256" key="7">
    <source>
        <dbReference type="SAM" id="MobiDB-lite"/>
    </source>
</evidence>
<feature type="compositionally biased region" description="Basic and acidic residues" evidence="7">
    <location>
        <begin position="77"/>
        <end position="113"/>
    </location>
</feature>
<dbReference type="InterPro" id="IPR001078">
    <property type="entry name" value="2-oxoacid_DH_actylTfrase"/>
</dbReference>
<dbReference type="PROSITE" id="PS00189">
    <property type="entry name" value="LIPOYL"/>
    <property type="match status" value="1"/>
</dbReference>
<evidence type="ECO:0000256" key="2">
    <source>
        <dbReference type="ARBA" id="ARBA00007317"/>
    </source>
</evidence>
<dbReference type="InterPro" id="IPR004167">
    <property type="entry name" value="PSBD"/>
</dbReference>
<dbReference type="PROSITE" id="PS50968">
    <property type="entry name" value="BIOTINYL_LIPOYL"/>
    <property type="match status" value="1"/>
</dbReference>
<dbReference type="InterPro" id="IPR011053">
    <property type="entry name" value="Single_hybrid_motif"/>
</dbReference>
<dbReference type="Pfam" id="PF02817">
    <property type="entry name" value="E3_binding"/>
    <property type="match status" value="1"/>
</dbReference>
<organism evidence="10 11">
    <name type="scientific">Facklamia miroungae</name>
    <dbReference type="NCBI Taxonomy" id="120956"/>
    <lineage>
        <taxon>Bacteria</taxon>
        <taxon>Bacillati</taxon>
        <taxon>Bacillota</taxon>
        <taxon>Bacilli</taxon>
        <taxon>Lactobacillales</taxon>
        <taxon>Aerococcaceae</taxon>
        <taxon>Facklamia</taxon>
    </lineage>
</organism>
<dbReference type="Pfam" id="PF00198">
    <property type="entry name" value="2-oxoacid_dh"/>
    <property type="match status" value="1"/>
</dbReference>
<keyword evidence="5 6" id="KW-0012">Acyltransferase</keyword>
<evidence type="ECO:0000256" key="3">
    <source>
        <dbReference type="ARBA" id="ARBA00022679"/>
    </source>
</evidence>
<dbReference type="Gene3D" id="2.40.50.100">
    <property type="match status" value="1"/>
</dbReference>
<sequence length="439" mass="48783">MYQFILPDAGEGTHEAEVLAWHVKVGDKVIEDQIILEIQSDKAAVELPSPVSGTVVKLYAQEGEIALVGKPIADIETEKDQDSQEHTHEAKKINHSEEKDIVDSEQKSEDDKMPGSSSSISNDIRKIAIPRVRKYARIKNVDLSKVKGTGNHGKITIEDIDNFLSTDHPSETIEEPPITKDSQFIIQSESEMQRKAPELSRVLEEDRVEKLSAMRKVIAKSMVESKQISPHVTVFDQVEVSELVMHRNRMKVIAENKGIKLTYSAYFVKALVAMLKRFPELNASISLQKGEMYYHNYYNIGVATDTPNGLVVPMLRNAERMSLFEIAKEIQAKAEKAQKGGLDSSEMGKGSITLTNVGGMATGGVWSTPIINQPEVAILGVGRIEEQFLPDEEKNPVLKPVLKISFAFDHRVVDGVTAQKAINLIKEYLNNPDLLLSEG</sequence>
<dbReference type="AlphaFoldDB" id="A0A1G7T956"/>
<dbReference type="InterPro" id="IPR023213">
    <property type="entry name" value="CAT-like_dom_sf"/>
</dbReference>
<dbReference type="SUPFAM" id="SSF47005">
    <property type="entry name" value="Peripheral subunit-binding domain of 2-oxo acid dehydrogenase complex"/>
    <property type="match status" value="1"/>
</dbReference>
<dbReference type="PANTHER" id="PTHR43178:SF5">
    <property type="entry name" value="LIPOAMIDE ACYLTRANSFERASE COMPONENT OF BRANCHED-CHAIN ALPHA-KETO ACID DEHYDROGENASE COMPLEX, MITOCHONDRIAL"/>
    <property type="match status" value="1"/>
</dbReference>
<dbReference type="Gene3D" id="4.10.320.10">
    <property type="entry name" value="E3-binding domain"/>
    <property type="match status" value="1"/>
</dbReference>
<comment type="cofactor">
    <cofactor evidence="1 6">
        <name>(R)-lipoate</name>
        <dbReference type="ChEBI" id="CHEBI:83088"/>
    </cofactor>
</comment>
<dbReference type="EC" id="2.3.1.-" evidence="6"/>
<dbReference type="GO" id="GO:0016407">
    <property type="term" value="F:acetyltransferase activity"/>
    <property type="evidence" value="ECO:0007669"/>
    <property type="project" value="TreeGrafter"/>
</dbReference>
<dbReference type="InterPro" id="IPR036625">
    <property type="entry name" value="E3-bd_dom_sf"/>
</dbReference>
<evidence type="ECO:0000256" key="4">
    <source>
        <dbReference type="ARBA" id="ARBA00022823"/>
    </source>
</evidence>
<dbReference type="InterPro" id="IPR050743">
    <property type="entry name" value="2-oxoacid_DH_E2_comp"/>
</dbReference>
<dbReference type="CDD" id="cd06849">
    <property type="entry name" value="lipoyl_domain"/>
    <property type="match status" value="1"/>
</dbReference>
<dbReference type="Pfam" id="PF00364">
    <property type="entry name" value="Biotin_lipoyl"/>
    <property type="match status" value="1"/>
</dbReference>
<evidence type="ECO:0000256" key="5">
    <source>
        <dbReference type="ARBA" id="ARBA00023315"/>
    </source>
</evidence>
<dbReference type="Proteomes" id="UP000199708">
    <property type="component" value="Unassembled WGS sequence"/>
</dbReference>
<evidence type="ECO:0000313" key="10">
    <source>
        <dbReference type="EMBL" id="SDG31612.1"/>
    </source>
</evidence>
<dbReference type="InterPro" id="IPR003016">
    <property type="entry name" value="2-oxoA_DH_lipoyl-BS"/>
</dbReference>
<dbReference type="STRING" id="120956.SAMN05421791_10541"/>
<reference evidence="10 11" key="1">
    <citation type="submission" date="2016-10" db="EMBL/GenBank/DDBJ databases">
        <authorList>
            <person name="de Groot N.N."/>
        </authorList>
    </citation>
    <scope>NUCLEOTIDE SEQUENCE [LARGE SCALE GENOMIC DNA]</scope>
    <source>
        <strain evidence="10 11">ATCC BAA-466</strain>
    </source>
</reference>
<dbReference type="GO" id="GO:0031405">
    <property type="term" value="F:lipoic acid binding"/>
    <property type="evidence" value="ECO:0007669"/>
    <property type="project" value="TreeGrafter"/>
</dbReference>
<gene>
    <name evidence="10" type="ORF">SAMN05421791_10541</name>
</gene>
<evidence type="ECO:0000259" key="9">
    <source>
        <dbReference type="PROSITE" id="PS51826"/>
    </source>
</evidence>
<evidence type="ECO:0000256" key="1">
    <source>
        <dbReference type="ARBA" id="ARBA00001938"/>
    </source>
</evidence>
<dbReference type="RefSeq" id="WP_090289954.1">
    <property type="nucleotide sequence ID" value="NZ_FNCK01000005.1"/>
</dbReference>
<comment type="similarity">
    <text evidence="2 6">Belongs to the 2-oxoacid dehydrogenase family.</text>
</comment>
<feature type="domain" description="Lipoyl-binding" evidence="8">
    <location>
        <begin position="1"/>
        <end position="76"/>
    </location>
</feature>
<protein>
    <recommendedName>
        <fullName evidence="6">Dihydrolipoamide acetyltransferase component of pyruvate dehydrogenase complex</fullName>
        <ecNumber evidence="6">2.3.1.-</ecNumber>
    </recommendedName>
</protein>
<keyword evidence="4 6" id="KW-0450">Lipoyl</keyword>
<feature type="region of interest" description="Disordered" evidence="7">
    <location>
        <begin position="77"/>
        <end position="122"/>
    </location>
</feature>
<dbReference type="SUPFAM" id="SSF51230">
    <property type="entry name" value="Single hybrid motif"/>
    <property type="match status" value="1"/>
</dbReference>
<dbReference type="InterPro" id="IPR000089">
    <property type="entry name" value="Biotin_lipoyl"/>
</dbReference>
<keyword evidence="3 6" id="KW-0808">Transferase</keyword>
<keyword evidence="10" id="KW-0670">Pyruvate</keyword>
<keyword evidence="11" id="KW-1185">Reference proteome</keyword>
<evidence type="ECO:0000259" key="8">
    <source>
        <dbReference type="PROSITE" id="PS50968"/>
    </source>
</evidence>
<name>A0A1G7T956_9LACT</name>
<dbReference type="SUPFAM" id="SSF52777">
    <property type="entry name" value="CoA-dependent acyltransferases"/>
    <property type="match status" value="1"/>
</dbReference>
<dbReference type="PROSITE" id="PS51826">
    <property type="entry name" value="PSBD"/>
    <property type="match status" value="1"/>
</dbReference>
<dbReference type="FunFam" id="3.30.559.10:FF:000007">
    <property type="entry name" value="Dihydrolipoamide acetyltransferase component of pyruvate dehydrogenase complex"/>
    <property type="match status" value="1"/>
</dbReference>
<evidence type="ECO:0000313" key="11">
    <source>
        <dbReference type="Proteomes" id="UP000199708"/>
    </source>
</evidence>
<dbReference type="GO" id="GO:0005737">
    <property type="term" value="C:cytoplasm"/>
    <property type="evidence" value="ECO:0007669"/>
    <property type="project" value="TreeGrafter"/>
</dbReference>
<accession>A0A1G7T956</accession>
<evidence type="ECO:0000256" key="6">
    <source>
        <dbReference type="RuleBase" id="RU003423"/>
    </source>
</evidence>
<dbReference type="EMBL" id="FNCK01000005">
    <property type="protein sequence ID" value="SDG31612.1"/>
    <property type="molecule type" value="Genomic_DNA"/>
</dbReference>
<dbReference type="Gene3D" id="3.30.559.10">
    <property type="entry name" value="Chloramphenicol acetyltransferase-like domain"/>
    <property type="match status" value="1"/>
</dbReference>